<keyword evidence="2" id="KW-1185">Reference proteome</keyword>
<feature type="chain" id="PRO_5034682382" evidence="1">
    <location>
        <begin position="25"/>
        <end position="132"/>
    </location>
</feature>
<dbReference type="RefSeq" id="XP_022104166.1">
    <property type="nucleotide sequence ID" value="XM_022248474.1"/>
</dbReference>
<dbReference type="OrthoDB" id="10145617at2759"/>
<feature type="signal peptide" evidence="1">
    <location>
        <begin position="1"/>
        <end position="24"/>
    </location>
</feature>
<gene>
    <name evidence="3" type="primary">LOC110986535</name>
</gene>
<organism evidence="2 3">
    <name type="scientific">Acanthaster planci</name>
    <name type="common">Crown-of-thorns starfish</name>
    <dbReference type="NCBI Taxonomy" id="133434"/>
    <lineage>
        <taxon>Eukaryota</taxon>
        <taxon>Metazoa</taxon>
        <taxon>Echinodermata</taxon>
        <taxon>Eleutherozoa</taxon>
        <taxon>Asterozoa</taxon>
        <taxon>Asteroidea</taxon>
        <taxon>Valvatacea</taxon>
        <taxon>Valvatida</taxon>
        <taxon>Acanthasteridae</taxon>
        <taxon>Acanthaster</taxon>
    </lineage>
</organism>
<evidence type="ECO:0000256" key="1">
    <source>
        <dbReference type="SAM" id="SignalP"/>
    </source>
</evidence>
<dbReference type="AlphaFoldDB" id="A0A8B7ZLF8"/>
<name>A0A8B7ZLF8_ACAPL</name>
<evidence type="ECO:0000313" key="3">
    <source>
        <dbReference type="RefSeq" id="XP_022104166.1"/>
    </source>
</evidence>
<dbReference type="GeneID" id="110986535"/>
<proteinExistence type="predicted"/>
<dbReference type="KEGG" id="aplc:110986535"/>
<dbReference type="OMA" id="FRMKPIT"/>
<reference evidence="3" key="1">
    <citation type="submission" date="2025-08" db="UniProtKB">
        <authorList>
            <consortium name="RefSeq"/>
        </authorList>
    </citation>
    <scope>IDENTIFICATION</scope>
</reference>
<keyword evidence="1" id="KW-0732">Signal</keyword>
<evidence type="ECO:0000313" key="2">
    <source>
        <dbReference type="Proteomes" id="UP000694845"/>
    </source>
</evidence>
<protein>
    <submittedName>
        <fullName evidence="3">Uncharacterized protein LOC110986535</fullName>
    </submittedName>
</protein>
<sequence>MWFRMKPITALFAIFALMFTTTTAIPTCPQWFEKDEGLYGVCLSPKALSYDEGWSYCCGLHASLCSLAQLDELYQLGARDYRWGLINDESRDARLTVCGQYLHTPGECYNNNFPNTPRPAPKNEVYCCKMTK</sequence>
<dbReference type="Proteomes" id="UP000694845">
    <property type="component" value="Unplaced"/>
</dbReference>
<accession>A0A8B7ZLF8</accession>